<keyword evidence="8 14" id="KW-0479">Metal-binding</keyword>
<comment type="subunit">
    <text evidence="14">Homodimer.</text>
</comment>
<evidence type="ECO:0000313" key="17">
    <source>
        <dbReference type="Proteomes" id="UP000474777"/>
    </source>
</evidence>
<keyword evidence="12 14" id="KW-0472">Membrane</keyword>
<evidence type="ECO:0000256" key="15">
    <source>
        <dbReference type="PIRNR" id="PIRNR004638"/>
    </source>
</evidence>
<dbReference type="InterPro" id="IPR005265">
    <property type="entry name" value="HemJ-like"/>
</dbReference>
<evidence type="ECO:0000256" key="9">
    <source>
        <dbReference type="ARBA" id="ARBA00022989"/>
    </source>
</evidence>
<comment type="cofactor">
    <cofactor evidence="14 15">
        <name>heme b</name>
        <dbReference type="ChEBI" id="CHEBI:60344"/>
    </cofactor>
    <text evidence="14 15">Binds 1 heme b (iron(II)-protoporphyrin IX) group per subunit.</text>
</comment>
<keyword evidence="6 14" id="KW-0349">Heme</keyword>
<feature type="transmembrane region" description="Helical" evidence="14">
    <location>
        <begin position="85"/>
        <end position="103"/>
    </location>
</feature>
<dbReference type="PIRSF" id="PIRSF004638">
    <property type="entry name" value="UCP004638"/>
    <property type="match status" value="1"/>
</dbReference>
<evidence type="ECO:0000313" key="16">
    <source>
        <dbReference type="EMBL" id="NEM99166.1"/>
    </source>
</evidence>
<dbReference type="Pfam" id="PF03653">
    <property type="entry name" value="UPF0093"/>
    <property type="match status" value="1"/>
</dbReference>
<gene>
    <name evidence="16" type="ORF">GXP69_15815</name>
</gene>
<keyword evidence="11 14" id="KW-0408">Iron</keyword>
<dbReference type="GO" id="GO:0070818">
    <property type="term" value="F:protoporphyrinogen oxidase activity"/>
    <property type="evidence" value="ECO:0007669"/>
    <property type="project" value="UniProtKB-UniRule"/>
</dbReference>
<feature type="transmembrane region" description="Helical" evidence="14">
    <location>
        <begin position="148"/>
        <end position="169"/>
    </location>
</feature>
<dbReference type="PANTHER" id="PTHR40255:SF1">
    <property type="entry name" value="PROTOPORPHYRINOGEN IX OXIDASE"/>
    <property type="match status" value="1"/>
</dbReference>
<evidence type="ECO:0000256" key="13">
    <source>
        <dbReference type="ARBA" id="ARBA00048390"/>
    </source>
</evidence>
<dbReference type="AlphaFoldDB" id="A0A6B3LXV3"/>
<feature type="transmembrane region" description="Helical" evidence="14">
    <location>
        <begin position="12"/>
        <end position="32"/>
    </location>
</feature>
<name>A0A6B3LXV3_9BACT</name>
<evidence type="ECO:0000256" key="5">
    <source>
        <dbReference type="ARBA" id="ARBA00022475"/>
    </source>
</evidence>
<dbReference type="PANTHER" id="PTHR40255">
    <property type="entry name" value="UPF0093 MEMBRANE PROTEIN SLR1790"/>
    <property type="match status" value="1"/>
</dbReference>
<keyword evidence="10 14" id="KW-0560">Oxidoreductase</keyword>
<dbReference type="RefSeq" id="WP_163916085.1">
    <property type="nucleotide sequence ID" value="NZ_JAAGWD010000007.1"/>
</dbReference>
<evidence type="ECO:0000256" key="7">
    <source>
        <dbReference type="ARBA" id="ARBA00022692"/>
    </source>
</evidence>
<keyword evidence="5 14" id="KW-1003">Cell membrane</keyword>
<feature type="binding site" description="axial binding residue" evidence="14">
    <location>
        <position position="10"/>
    </location>
    <ligand>
        <name>heme</name>
        <dbReference type="ChEBI" id="CHEBI:30413"/>
    </ligand>
    <ligandPart>
        <name>Fe</name>
        <dbReference type="ChEBI" id="CHEBI:18248"/>
    </ligandPart>
</feature>
<comment type="caution">
    <text evidence="16">The sequence shown here is derived from an EMBL/GenBank/DDBJ whole genome shotgun (WGS) entry which is preliminary data.</text>
</comment>
<reference evidence="16 17" key="1">
    <citation type="submission" date="2020-02" db="EMBL/GenBank/DDBJ databases">
        <authorList>
            <person name="Kim M.K."/>
        </authorList>
    </citation>
    <scope>NUCLEOTIDE SEQUENCE [LARGE SCALE GENOMIC DNA]</scope>
    <source>
        <strain evidence="16 17">BT327</strain>
    </source>
</reference>
<keyword evidence="7 14" id="KW-0812">Transmembrane</keyword>
<keyword evidence="17" id="KW-1185">Reference proteome</keyword>
<comment type="subcellular location">
    <subcellularLocation>
        <location evidence="1 14">Cell membrane</location>
        <topology evidence="1 14">Multi-pass membrane protein</topology>
    </subcellularLocation>
</comment>
<evidence type="ECO:0000256" key="4">
    <source>
        <dbReference type="ARBA" id="ARBA00017504"/>
    </source>
</evidence>
<evidence type="ECO:0000256" key="14">
    <source>
        <dbReference type="HAMAP-Rule" id="MF_02239"/>
    </source>
</evidence>
<dbReference type="EMBL" id="JAAGWD010000007">
    <property type="protein sequence ID" value="NEM99166.1"/>
    <property type="molecule type" value="Genomic_DNA"/>
</dbReference>
<evidence type="ECO:0000256" key="8">
    <source>
        <dbReference type="ARBA" id="ARBA00022723"/>
    </source>
</evidence>
<evidence type="ECO:0000256" key="12">
    <source>
        <dbReference type="ARBA" id="ARBA00023136"/>
    </source>
</evidence>
<sequence length="176" mass="20692">MSYFYVKALHIIFVVTWFAGLFYIVRLFIYFAEASEKPEPEKSILQDQFKIMQKRLWYGITWPSAVLTAIFGLSMWNLYGGTPNWLIWKLSFVVGLYVYHFLCHGIFKQQQLGILKYSSTQLRIWNEVATLFLISIVFLVVLKNTLSMVWGIVGLILFSAILMLAIRIYKRVREKN</sequence>
<comment type="similarity">
    <text evidence="3 14 15">Belongs to the HemJ family.</text>
</comment>
<evidence type="ECO:0000256" key="6">
    <source>
        <dbReference type="ARBA" id="ARBA00022617"/>
    </source>
</evidence>
<evidence type="ECO:0000256" key="3">
    <source>
        <dbReference type="ARBA" id="ARBA00006501"/>
    </source>
</evidence>
<dbReference type="UniPathway" id="UPA00251">
    <property type="reaction ID" value="UER00324"/>
</dbReference>
<dbReference type="Proteomes" id="UP000474777">
    <property type="component" value="Unassembled WGS sequence"/>
</dbReference>
<evidence type="ECO:0000256" key="11">
    <source>
        <dbReference type="ARBA" id="ARBA00023004"/>
    </source>
</evidence>
<dbReference type="GO" id="GO:0006782">
    <property type="term" value="P:protoporphyrinogen IX biosynthetic process"/>
    <property type="evidence" value="ECO:0007669"/>
    <property type="project" value="UniProtKB-UniRule"/>
</dbReference>
<evidence type="ECO:0000256" key="10">
    <source>
        <dbReference type="ARBA" id="ARBA00023002"/>
    </source>
</evidence>
<dbReference type="HAMAP" id="MF_02239">
    <property type="entry name" value="HemJ"/>
    <property type="match status" value="1"/>
</dbReference>
<evidence type="ECO:0000256" key="2">
    <source>
        <dbReference type="ARBA" id="ARBA00005073"/>
    </source>
</evidence>
<organism evidence="16 17">
    <name type="scientific">Pontibacter burrus</name>
    <dbReference type="NCBI Taxonomy" id="2704466"/>
    <lineage>
        <taxon>Bacteria</taxon>
        <taxon>Pseudomonadati</taxon>
        <taxon>Bacteroidota</taxon>
        <taxon>Cytophagia</taxon>
        <taxon>Cytophagales</taxon>
        <taxon>Hymenobacteraceae</taxon>
        <taxon>Pontibacter</taxon>
    </lineage>
</organism>
<feature type="transmembrane region" description="Helical" evidence="14">
    <location>
        <begin position="124"/>
        <end position="142"/>
    </location>
</feature>
<comment type="function">
    <text evidence="14 15">Catalyzes the oxidation of protoporphyrinogen IX to protoporphyrin IX.</text>
</comment>
<evidence type="ECO:0000256" key="1">
    <source>
        <dbReference type="ARBA" id="ARBA00004651"/>
    </source>
</evidence>
<feature type="transmembrane region" description="Helical" evidence="14">
    <location>
        <begin position="56"/>
        <end position="79"/>
    </location>
</feature>
<protein>
    <recommendedName>
        <fullName evidence="4 14">Protoporphyrinogen IX oxidase</fullName>
        <shortName evidence="14">PPO</shortName>
        <ecNumber evidence="14 15">1.3.99.-</ecNumber>
    </recommendedName>
</protein>
<accession>A0A6B3LXV3</accession>
<feature type="binding site" description="axial binding residue" evidence="14">
    <location>
        <position position="89"/>
    </location>
    <ligand>
        <name>heme</name>
        <dbReference type="ChEBI" id="CHEBI:30413"/>
    </ligand>
    <ligandPart>
        <name>Fe</name>
        <dbReference type="ChEBI" id="CHEBI:18248"/>
    </ligandPart>
</feature>
<comment type="catalytic activity">
    <reaction evidence="13 14 15">
        <text>protoporphyrinogen IX + 3 A = protoporphyrin IX + 3 AH2</text>
        <dbReference type="Rhea" id="RHEA:62000"/>
        <dbReference type="ChEBI" id="CHEBI:13193"/>
        <dbReference type="ChEBI" id="CHEBI:17499"/>
        <dbReference type="ChEBI" id="CHEBI:57306"/>
        <dbReference type="ChEBI" id="CHEBI:57307"/>
    </reaction>
</comment>
<dbReference type="EC" id="1.3.99.-" evidence="14 15"/>
<comment type="pathway">
    <text evidence="2 14 15">Porphyrin-containing compound metabolism; protoporphyrin-IX biosynthesis; protoporphyrin-IX from protoporphyrinogen-IX: step 1/1.</text>
</comment>
<proteinExistence type="inferred from homology"/>
<keyword evidence="9 14" id="KW-1133">Transmembrane helix</keyword>
<dbReference type="GO" id="GO:0046872">
    <property type="term" value="F:metal ion binding"/>
    <property type="evidence" value="ECO:0007669"/>
    <property type="project" value="UniProtKB-UniRule"/>
</dbReference>
<dbReference type="GO" id="GO:0005886">
    <property type="term" value="C:plasma membrane"/>
    <property type="evidence" value="ECO:0007669"/>
    <property type="project" value="UniProtKB-SubCell"/>
</dbReference>